<accession>A0ABX8F936</accession>
<organism evidence="1 2">
    <name type="scientific">Cytobacillus gottheilii</name>
    <dbReference type="NCBI Taxonomy" id="859144"/>
    <lineage>
        <taxon>Bacteria</taxon>
        <taxon>Bacillati</taxon>
        <taxon>Bacillota</taxon>
        <taxon>Bacilli</taxon>
        <taxon>Bacillales</taxon>
        <taxon>Bacillaceae</taxon>
        <taxon>Cytobacillus</taxon>
    </lineage>
</organism>
<dbReference type="EMBL" id="CP071709">
    <property type="protein sequence ID" value="QVY60062.1"/>
    <property type="molecule type" value="Genomic_DNA"/>
</dbReference>
<dbReference type="RefSeq" id="WP_066444507.1">
    <property type="nucleotide sequence ID" value="NZ_CANKUS010000028.1"/>
</dbReference>
<evidence type="ECO:0000313" key="1">
    <source>
        <dbReference type="EMBL" id="QVY60062.1"/>
    </source>
</evidence>
<reference evidence="1 2" key="1">
    <citation type="submission" date="2021-03" db="EMBL/GenBank/DDBJ databases">
        <title>The first data on the complete genome of the tetrodotoxin-producing bacterium.</title>
        <authorList>
            <person name="Melnikova D.I."/>
            <person name="Nijland R."/>
            <person name="Magarlamov T.Y."/>
        </authorList>
    </citation>
    <scope>NUCLEOTIDE SEQUENCE [LARGE SCALE GENOMIC DNA]</scope>
    <source>
        <strain evidence="1 2">1839</strain>
    </source>
</reference>
<dbReference type="Proteomes" id="UP000679247">
    <property type="component" value="Chromosome"/>
</dbReference>
<proteinExistence type="predicted"/>
<dbReference type="Pfam" id="PF09911">
    <property type="entry name" value="DUF2140"/>
    <property type="match status" value="1"/>
</dbReference>
<evidence type="ECO:0000313" key="2">
    <source>
        <dbReference type="Proteomes" id="UP000679247"/>
    </source>
</evidence>
<gene>
    <name evidence="1" type="ORF">J1899_13545</name>
</gene>
<keyword evidence="2" id="KW-1185">Reference proteome</keyword>
<sequence>MKKNKWKLFFFVLLGLNLALFVLLALLIYTPTEHQAYEQKELNESGYAPFSISANKQDLNGVINHYLESEGLTGAFDYQIFLNDDVELIGSLPVFTQEIQMKLAFEPTALENGDIVLEKKEMSVGQLQLPASYVMKFVKDNYDIPEWVEIVPSEERIYVALTDMKLKSDVKVKVNEFNLEQDDIRFSLLVPVQ</sequence>
<dbReference type="InterPro" id="IPR018672">
    <property type="entry name" value="DUF2140"/>
</dbReference>
<protein>
    <submittedName>
        <fullName evidence="1">YpmS family protein</fullName>
    </submittedName>
</protein>
<name>A0ABX8F936_9BACI</name>